<evidence type="ECO:0000256" key="2">
    <source>
        <dbReference type="ARBA" id="ARBA00022793"/>
    </source>
</evidence>
<organism evidence="11 12">
    <name type="scientific">Heliorestis convoluta</name>
    <dbReference type="NCBI Taxonomy" id="356322"/>
    <lineage>
        <taxon>Bacteria</taxon>
        <taxon>Bacillati</taxon>
        <taxon>Bacillota</taxon>
        <taxon>Clostridia</taxon>
        <taxon>Eubacteriales</taxon>
        <taxon>Heliobacteriaceae</taxon>
        <taxon>Heliorestis</taxon>
    </lineage>
</organism>
<evidence type="ECO:0000259" key="10">
    <source>
        <dbReference type="Pfam" id="PF02784"/>
    </source>
</evidence>
<feature type="binding site" evidence="5">
    <location>
        <position position="247"/>
    </location>
    <ligand>
        <name>pyridoxal 5'-phosphate</name>
        <dbReference type="ChEBI" id="CHEBI:597326"/>
    </ligand>
</feature>
<dbReference type="Gene3D" id="3.20.20.10">
    <property type="entry name" value="Alanine racemase"/>
    <property type="match status" value="1"/>
</dbReference>
<dbReference type="SUPFAM" id="SSF51419">
    <property type="entry name" value="PLP-binding barrel"/>
    <property type="match status" value="1"/>
</dbReference>
<dbReference type="FunFam" id="3.20.20.10:FF:000003">
    <property type="entry name" value="Diaminopimelate decarboxylase"/>
    <property type="match status" value="1"/>
</dbReference>
<dbReference type="InterPro" id="IPR029066">
    <property type="entry name" value="PLP-binding_barrel"/>
</dbReference>
<keyword evidence="2 5" id="KW-0210">Decarboxylase</keyword>
<feature type="modified residue" description="N6-(pyridoxal phosphate)lysine" evidence="5 7">
    <location>
        <position position="65"/>
    </location>
</feature>
<dbReference type="SUPFAM" id="SSF50621">
    <property type="entry name" value="Alanine racemase C-terminal domain-like"/>
    <property type="match status" value="1"/>
</dbReference>
<dbReference type="InterPro" id="IPR022643">
    <property type="entry name" value="De-COase2_C"/>
</dbReference>
<evidence type="ECO:0000256" key="7">
    <source>
        <dbReference type="PIRSR" id="PIRSR600183-50"/>
    </source>
</evidence>
<comment type="subunit">
    <text evidence="5">Homodimer.</text>
</comment>
<evidence type="ECO:0000313" key="11">
    <source>
        <dbReference type="EMBL" id="QGG49395.1"/>
    </source>
</evidence>
<proteinExistence type="inferred from homology"/>
<dbReference type="PRINTS" id="PR01179">
    <property type="entry name" value="ODADCRBXLASE"/>
</dbReference>
<feature type="binding site" evidence="5">
    <location>
        <position position="292"/>
    </location>
    <ligand>
        <name>substrate</name>
    </ligand>
</feature>
<dbReference type="GO" id="GO:0009089">
    <property type="term" value="P:lysine biosynthetic process via diaminopimelate"/>
    <property type="evidence" value="ECO:0007669"/>
    <property type="project" value="UniProtKB-UniRule"/>
</dbReference>
<dbReference type="InterPro" id="IPR002986">
    <property type="entry name" value="DAP_deCOOHase_LysA"/>
</dbReference>
<dbReference type="GO" id="GO:0008836">
    <property type="term" value="F:diaminopimelate decarboxylase activity"/>
    <property type="evidence" value="ECO:0007669"/>
    <property type="project" value="UniProtKB-UniRule"/>
</dbReference>
<gene>
    <name evidence="5 11" type="primary">lysA</name>
    <name evidence="11" type="ORF">FTV88_3330</name>
</gene>
<feature type="active site" description="Proton donor" evidence="7">
    <location>
        <position position="360"/>
    </location>
</feature>
<dbReference type="PRINTS" id="PR01181">
    <property type="entry name" value="DAPDCRBXLASE"/>
</dbReference>
<accession>A0A5Q2NAA4</accession>
<feature type="binding site" evidence="5">
    <location>
        <position position="361"/>
    </location>
    <ligand>
        <name>substrate</name>
    </ligand>
</feature>
<dbReference type="OrthoDB" id="9802241at2"/>
<comment type="cofactor">
    <cofactor evidence="1 5 7 8">
        <name>pyridoxal 5'-phosphate</name>
        <dbReference type="ChEBI" id="CHEBI:597326"/>
    </cofactor>
</comment>
<dbReference type="Pfam" id="PF00278">
    <property type="entry name" value="Orn_DAP_Arg_deC"/>
    <property type="match status" value="1"/>
</dbReference>
<dbReference type="KEGG" id="hcv:FTV88_3330"/>
<dbReference type="RefSeq" id="WP_153726392.1">
    <property type="nucleotide sequence ID" value="NZ_CP045875.1"/>
</dbReference>
<comment type="similarity">
    <text evidence="5">Belongs to the Orn/Lys/Arg decarboxylase class-II family. LysA subfamily.</text>
</comment>
<dbReference type="InterPro" id="IPR022644">
    <property type="entry name" value="De-COase2_N"/>
</dbReference>
<keyword evidence="5 8" id="KW-0457">Lysine biosynthesis</keyword>
<keyword evidence="12" id="KW-1185">Reference proteome</keyword>
<feature type="binding site" evidence="5">
    <location>
        <position position="333"/>
    </location>
    <ligand>
        <name>substrate</name>
    </ligand>
</feature>
<dbReference type="NCBIfam" id="TIGR01048">
    <property type="entry name" value="lysA"/>
    <property type="match status" value="1"/>
</dbReference>
<dbReference type="EMBL" id="CP045875">
    <property type="protein sequence ID" value="QGG49395.1"/>
    <property type="molecule type" value="Genomic_DNA"/>
</dbReference>
<dbReference type="CDD" id="cd06828">
    <property type="entry name" value="PLPDE_III_DapDC"/>
    <property type="match status" value="1"/>
</dbReference>
<feature type="binding site" evidence="5">
    <location>
        <begin position="289"/>
        <end position="292"/>
    </location>
    <ligand>
        <name>pyridoxal 5'-phosphate</name>
        <dbReference type="ChEBI" id="CHEBI:597326"/>
    </ligand>
</feature>
<evidence type="ECO:0000256" key="6">
    <source>
        <dbReference type="NCBIfam" id="TIGR01048"/>
    </source>
</evidence>
<dbReference type="Proteomes" id="UP000366051">
    <property type="component" value="Chromosome"/>
</dbReference>
<reference evidence="12" key="1">
    <citation type="submission" date="2019-11" db="EMBL/GenBank/DDBJ databases">
        <title>Genome sequence of Heliorestis convoluta strain HH, an alkaliphilic and minimalistic phototrophic bacterium from a soda lake in Egypt.</title>
        <authorList>
            <person name="Dewey E.D."/>
            <person name="Stokes L.M."/>
            <person name="Burchell B.M."/>
            <person name="Shaffer K.N."/>
            <person name="Huntington A.M."/>
            <person name="Baker J.M."/>
            <person name="Nadendla S."/>
            <person name="Giglio M.G."/>
            <person name="Touchman J.W."/>
            <person name="Blankenship R.E."/>
            <person name="Madigan M.T."/>
            <person name="Sattley W.M."/>
        </authorList>
    </citation>
    <scope>NUCLEOTIDE SEQUENCE [LARGE SCALE GENOMIC DNA]</scope>
    <source>
        <strain evidence="12">HH</strain>
    </source>
</reference>
<feature type="domain" description="Orn/DAP/Arg decarboxylase 2 C-terminal" evidence="9">
    <location>
        <begin position="37"/>
        <end position="387"/>
    </location>
</feature>
<comment type="catalytic activity">
    <reaction evidence="5 8">
        <text>meso-2,6-diaminopimelate + H(+) = L-lysine + CO2</text>
        <dbReference type="Rhea" id="RHEA:15101"/>
        <dbReference type="ChEBI" id="CHEBI:15378"/>
        <dbReference type="ChEBI" id="CHEBI:16526"/>
        <dbReference type="ChEBI" id="CHEBI:32551"/>
        <dbReference type="ChEBI" id="CHEBI:57791"/>
        <dbReference type="EC" id="4.1.1.20"/>
    </reaction>
</comment>
<evidence type="ECO:0000256" key="3">
    <source>
        <dbReference type="ARBA" id="ARBA00022898"/>
    </source>
</evidence>
<comment type="pathway">
    <text evidence="5 8">Amino-acid biosynthesis; L-lysine biosynthesis via DAP pathway; L-lysine from DL-2,6-diaminopimelate: step 1/1.</text>
</comment>
<feature type="binding site" evidence="5">
    <location>
        <position position="329"/>
    </location>
    <ligand>
        <name>substrate</name>
    </ligand>
</feature>
<keyword evidence="5" id="KW-0028">Amino-acid biosynthesis</keyword>
<dbReference type="GO" id="GO:0030170">
    <property type="term" value="F:pyridoxal phosphate binding"/>
    <property type="evidence" value="ECO:0007669"/>
    <property type="project" value="UniProtKB-UniRule"/>
</dbReference>
<sequence>MKLQGTAMINEKGHLSIGGCDTVELVQKHGSPLYVMDETFLRDNCRAYYQAFSASGNGEVIYASKAFMNLAMCRVIEEEGLGLDVVSGGELYTARRAGFPMEKVYFHGNNKTDAELQQAIEYGIGHIVLDNHYEMERLNNIAGRAGRTVKVLLRITPGIECHTHEFIRTGQIDSKFGFPLPTGQAMEAIQAVVECNNLIYDGLHCHIGSQIFELESFRYAAEVMMNFIEEIHQKTGAVTSILNLGGGFGIRYTESDEPADINDYARTVLGAVQGEAEKRGLTIPKVVVEPGRSIAGPTGTTLYTIGSVKEIHGVRKYVAVDGGMNDNPRPALYGSRYEAMIANKAEQAAEEVVSITGKCCESGDMLIWDVSLPKAESGDILAVSSTGAYNYTMSMNYNRIGRPAVVFVRDGQSAVVVERESLDDLIRNDRIPPYLQR</sequence>
<evidence type="ECO:0000256" key="8">
    <source>
        <dbReference type="RuleBase" id="RU003738"/>
    </source>
</evidence>
<dbReference type="EC" id="4.1.1.20" evidence="5 6"/>
<dbReference type="PANTHER" id="PTHR43727:SF2">
    <property type="entry name" value="GROUP IV DECARBOXYLASE"/>
    <property type="match status" value="1"/>
</dbReference>
<comment type="function">
    <text evidence="5">Specifically catalyzes the decarboxylation of meso-diaminopimelate (meso-DAP) to L-lysine.</text>
</comment>
<protein>
    <recommendedName>
        <fullName evidence="5 6">Diaminopimelate decarboxylase</fullName>
        <shortName evidence="5">DAP decarboxylase</shortName>
        <shortName evidence="5">DAPDC</shortName>
        <ecNumber evidence="5 6">4.1.1.20</ecNumber>
    </recommendedName>
</protein>
<evidence type="ECO:0000313" key="12">
    <source>
        <dbReference type="Proteomes" id="UP000366051"/>
    </source>
</evidence>
<dbReference type="InterPro" id="IPR009006">
    <property type="entry name" value="Ala_racemase/Decarboxylase_C"/>
</dbReference>
<dbReference type="AlphaFoldDB" id="A0A5Q2NAA4"/>
<dbReference type="Pfam" id="PF02784">
    <property type="entry name" value="Orn_Arg_deC_N"/>
    <property type="match status" value="1"/>
</dbReference>
<feature type="binding site" evidence="5">
    <location>
        <position position="389"/>
    </location>
    <ligand>
        <name>substrate</name>
    </ligand>
</feature>
<evidence type="ECO:0000256" key="4">
    <source>
        <dbReference type="ARBA" id="ARBA00023239"/>
    </source>
</evidence>
<evidence type="ECO:0000256" key="5">
    <source>
        <dbReference type="HAMAP-Rule" id="MF_02120"/>
    </source>
</evidence>
<dbReference type="InterPro" id="IPR000183">
    <property type="entry name" value="Orn/DAP/Arg_de-COase"/>
</dbReference>
<dbReference type="PANTHER" id="PTHR43727">
    <property type="entry name" value="DIAMINOPIMELATE DECARBOXYLASE"/>
    <property type="match status" value="1"/>
</dbReference>
<dbReference type="UniPathway" id="UPA00034">
    <property type="reaction ID" value="UER00027"/>
</dbReference>
<keyword evidence="4 5" id="KW-0456">Lyase</keyword>
<keyword evidence="3 5" id="KW-0663">Pyridoxal phosphate</keyword>
<feature type="domain" description="Orn/DAP/Arg decarboxylase 2 N-terminal" evidence="10">
    <location>
        <begin position="44"/>
        <end position="295"/>
    </location>
</feature>
<dbReference type="Gene3D" id="2.40.37.10">
    <property type="entry name" value="Lyase, Ornithine Decarboxylase, Chain A, domain 1"/>
    <property type="match status" value="1"/>
</dbReference>
<feature type="binding site" evidence="5">
    <location>
        <position position="389"/>
    </location>
    <ligand>
        <name>pyridoxal 5'-phosphate</name>
        <dbReference type="ChEBI" id="CHEBI:597326"/>
    </ligand>
</feature>
<evidence type="ECO:0000256" key="1">
    <source>
        <dbReference type="ARBA" id="ARBA00001933"/>
    </source>
</evidence>
<name>A0A5Q2NAA4_9FIRM</name>
<dbReference type="HAMAP" id="MF_02120">
    <property type="entry name" value="LysA"/>
    <property type="match status" value="1"/>
</dbReference>
<evidence type="ECO:0000259" key="9">
    <source>
        <dbReference type="Pfam" id="PF00278"/>
    </source>
</evidence>